<dbReference type="Pfam" id="PF02782">
    <property type="entry name" value="FGGY_C"/>
    <property type="match status" value="1"/>
</dbReference>
<dbReference type="PROSITE" id="PS00445">
    <property type="entry name" value="FGGY_KINASES_2"/>
    <property type="match status" value="1"/>
</dbReference>
<sequence length="525" mass="56748">MSFVLALDQGTSSSRSIVFDERGQVVAMAQREFRQIYPQPGWVEHDPMELWHTQLATAREVLAQAGLSARELRAIGITNQRETTLVWNRRTGVPLHNAIVWQDRRAEPLCAQLRAQGLTERFRERTGLIIDAYFSGTKIRWLLDHVEGARAAAERGELAFGTVDSWLLWQLTGGRVHATDVSNASRTLMFDIRANRWDPELLETLQIPASLLPQVHPSSHRYGEIDPALLGAAVPVGGIAGDQQSALFGQACFQAGLAKNTYGTGCFMLMHTGERFQTSHNGLLTTSAAQAGPLDRPEFALEGSVFIGGAVVQWLRDGLNAIEASSQVQSLAESVPDAGGLMFVPAFTGLGAPYWNAQARGAIVGITRGTTVAHIARAALESIAFQSAALLGAMSRDLSAPRLADPPDGPPGGLAQAAQRPGARPDTLVSAVTELRVDGGACVNDLLMQFQADLLGIPVVRPKVTETTALGAAYLAGLATGVWSGTDELATLWQAERRFHPTLSRERAQELMSRWERAVRQTVAE</sequence>
<feature type="binding site" evidence="7">
    <location>
        <position position="82"/>
    </location>
    <ligand>
        <name>glycerol</name>
        <dbReference type="ChEBI" id="CHEBI:17754"/>
    </ligand>
</feature>
<feature type="binding site" evidence="7">
    <location>
        <position position="440"/>
    </location>
    <ligand>
        <name>ADP</name>
        <dbReference type="ChEBI" id="CHEBI:456216"/>
    </ligand>
</feature>
<dbReference type="InterPro" id="IPR018485">
    <property type="entry name" value="FGGY_C"/>
</dbReference>
<evidence type="ECO:0000256" key="9">
    <source>
        <dbReference type="SAM" id="MobiDB-lite"/>
    </source>
</evidence>
<feature type="binding site" evidence="7">
    <location>
        <position position="242"/>
    </location>
    <ligand>
        <name>glycerol</name>
        <dbReference type="ChEBI" id="CHEBI:17754"/>
    </ligand>
</feature>
<feature type="region of interest" description="Disordered" evidence="9">
    <location>
        <begin position="400"/>
        <end position="423"/>
    </location>
</feature>
<organism evidence="12 13">
    <name type="scientific">Sphaerotilus hippei</name>
    <dbReference type="NCBI Taxonomy" id="744406"/>
    <lineage>
        <taxon>Bacteria</taxon>
        <taxon>Pseudomonadati</taxon>
        <taxon>Pseudomonadota</taxon>
        <taxon>Betaproteobacteria</taxon>
        <taxon>Burkholderiales</taxon>
        <taxon>Sphaerotilaceae</taxon>
        <taxon>Sphaerotilus</taxon>
    </lineage>
</organism>
<name>A0A318H2A5_9BURK</name>
<dbReference type="GO" id="GO:0006072">
    <property type="term" value="P:glycerol-3-phosphate metabolic process"/>
    <property type="evidence" value="ECO:0007669"/>
    <property type="project" value="InterPro"/>
</dbReference>
<dbReference type="EMBL" id="QJJS01000005">
    <property type="protein sequence ID" value="PXW96919.1"/>
    <property type="molecule type" value="Genomic_DNA"/>
</dbReference>
<evidence type="ECO:0000256" key="1">
    <source>
        <dbReference type="ARBA" id="ARBA00009156"/>
    </source>
</evidence>
<dbReference type="HAMAP" id="MF_00186">
    <property type="entry name" value="Glycerol_kin"/>
    <property type="match status" value="1"/>
</dbReference>
<comment type="function">
    <text evidence="7">Key enzyme in the regulation of glycerol uptake and metabolism. Catalyzes the phosphorylation of glycerol to yield sn-glycerol 3-phosphate.</text>
</comment>
<keyword evidence="2 7" id="KW-0808">Transferase</keyword>
<dbReference type="Gene3D" id="3.30.420.40">
    <property type="match status" value="2"/>
</dbReference>
<feature type="binding site" evidence="7">
    <location>
        <position position="133"/>
    </location>
    <ligand>
        <name>sn-glycerol 3-phosphate</name>
        <dbReference type="ChEBI" id="CHEBI:57597"/>
    </ligand>
</feature>
<feature type="binding site" evidence="7">
    <location>
        <position position="82"/>
    </location>
    <ligand>
        <name>sn-glycerol 3-phosphate</name>
        <dbReference type="ChEBI" id="CHEBI:57597"/>
    </ligand>
</feature>
<feature type="binding site" evidence="7">
    <location>
        <position position="11"/>
    </location>
    <ligand>
        <name>sn-glycerol 3-phosphate</name>
        <dbReference type="ChEBI" id="CHEBI:57597"/>
    </ligand>
</feature>
<feature type="binding site" evidence="7">
    <location>
        <position position="12"/>
    </location>
    <ligand>
        <name>ATP</name>
        <dbReference type="ChEBI" id="CHEBI:30616"/>
    </ligand>
</feature>
<evidence type="ECO:0000259" key="11">
    <source>
        <dbReference type="Pfam" id="PF02782"/>
    </source>
</evidence>
<dbReference type="OrthoDB" id="9805576at2"/>
<dbReference type="GO" id="GO:0005524">
    <property type="term" value="F:ATP binding"/>
    <property type="evidence" value="ECO:0007669"/>
    <property type="project" value="UniProtKB-UniRule"/>
</dbReference>
<proteinExistence type="inferred from homology"/>
<feature type="binding site" evidence="7">
    <location>
        <position position="11"/>
    </location>
    <ligand>
        <name>ATP</name>
        <dbReference type="ChEBI" id="CHEBI:30616"/>
    </ligand>
</feature>
<feature type="binding site" evidence="7">
    <location>
        <position position="81"/>
    </location>
    <ligand>
        <name>glycerol</name>
        <dbReference type="ChEBI" id="CHEBI:17754"/>
    </ligand>
</feature>
<evidence type="ECO:0000256" key="3">
    <source>
        <dbReference type="ARBA" id="ARBA00022741"/>
    </source>
</evidence>
<dbReference type="NCBIfam" id="TIGR01311">
    <property type="entry name" value="glycerol_kin"/>
    <property type="match status" value="1"/>
</dbReference>
<dbReference type="PIRSF" id="PIRSF000538">
    <property type="entry name" value="GlpK"/>
    <property type="match status" value="1"/>
</dbReference>
<feature type="domain" description="Carbohydrate kinase FGGY N-terminal" evidence="10">
    <location>
        <begin position="4"/>
        <end position="249"/>
    </location>
</feature>
<dbReference type="AlphaFoldDB" id="A0A318H2A5"/>
<protein>
    <recommendedName>
        <fullName evidence="7">Glycerol kinase</fullName>
        <ecNumber evidence="7">2.7.1.30</ecNumber>
    </recommendedName>
    <alternativeName>
        <fullName evidence="7">ATP:glycerol 3-phosphotransferase</fullName>
    </alternativeName>
    <alternativeName>
        <fullName evidence="7">Glycerokinase</fullName>
        <shortName evidence="7">GK</shortName>
    </alternativeName>
</protein>
<evidence type="ECO:0000313" key="12">
    <source>
        <dbReference type="EMBL" id="PXW96919.1"/>
    </source>
</evidence>
<feature type="binding site" evidence="7">
    <location>
        <position position="309"/>
    </location>
    <ligand>
        <name>ATP</name>
        <dbReference type="ChEBI" id="CHEBI:30616"/>
    </ligand>
</feature>
<dbReference type="InterPro" id="IPR000577">
    <property type="entry name" value="Carb_kinase_FGGY"/>
</dbReference>
<evidence type="ECO:0000256" key="2">
    <source>
        <dbReference type="ARBA" id="ARBA00022679"/>
    </source>
</evidence>
<comment type="similarity">
    <text evidence="1 7 8">Belongs to the FGGY kinase family.</text>
</comment>
<keyword evidence="4 7" id="KW-0418">Kinase</keyword>
<feature type="binding site" evidence="7">
    <location>
        <position position="313"/>
    </location>
    <ligand>
        <name>ATP</name>
        <dbReference type="ChEBI" id="CHEBI:30616"/>
    </ligand>
</feature>
<feature type="binding site" evidence="7">
    <location>
        <position position="133"/>
    </location>
    <ligand>
        <name>glycerol</name>
        <dbReference type="ChEBI" id="CHEBI:17754"/>
    </ligand>
</feature>
<dbReference type="Pfam" id="PF00370">
    <property type="entry name" value="FGGY_N"/>
    <property type="match status" value="1"/>
</dbReference>
<dbReference type="CDD" id="cd07786">
    <property type="entry name" value="FGGY_EcGK_like"/>
    <property type="match status" value="1"/>
</dbReference>
<dbReference type="Proteomes" id="UP000247811">
    <property type="component" value="Unassembled WGS sequence"/>
</dbReference>
<evidence type="ECO:0000256" key="5">
    <source>
        <dbReference type="ARBA" id="ARBA00022798"/>
    </source>
</evidence>
<comment type="caution">
    <text evidence="12">The sequence shown here is derived from an EMBL/GenBank/DDBJ whole genome shotgun (WGS) entry which is preliminary data.</text>
</comment>
<dbReference type="FunFam" id="3.30.420.40:FF:000008">
    <property type="entry name" value="Glycerol kinase"/>
    <property type="match status" value="1"/>
</dbReference>
<feature type="binding site" evidence="7">
    <location>
        <position position="13"/>
    </location>
    <ligand>
        <name>ATP</name>
        <dbReference type="ChEBI" id="CHEBI:30616"/>
    </ligand>
</feature>
<feature type="binding site" evidence="7">
    <location>
        <position position="242"/>
    </location>
    <ligand>
        <name>sn-glycerol 3-phosphate</name>
        <dbReference type="ChEBI" id="CHEBI:57597"/>
    </ligand>
</feature>
<evidence type="ECO:0000256" key="6">
    <source>
        <dbReference type="ARBA" id="ARBA00022840"/>
    </source>
</evidence>
<feature type="binding site" evidence="7">
    <location>
        <position position="264"/>
    </location>
    <ligand>
        <name>ADP</name>
        <dbReference type="ChEBI" id="CHEBI:456216"/>
    </ligand>
</feature>
<feature type="domain" description="Carbohydrate kinase FGGY C-terminal" evidence="11">
    <location>
        <begin position="259"/>
        <end position="479"/>
    </location>
</feature>
<dbReference type="PROSITE" id="PS00933">
    <property type="entry name" value="FGGY_KINASES_1"/>
    <property type="match status" value="1"/>
</dbReference>
<comment type="pathway">
    <text evidence="7">Polyol metabolism; glycerol degradation via glycerol kinase pathway; sn-glycerol 3-phosphate from glycerol: step 1/1.</text>
</comment>
<dbReference type="NCBIfam" id="NF000756">
    <property type="entry name" value="PRK00047.1"/>
    <property type="match status" value="1"/>
</dbReference>
<feature type="binding site" evidence="7">
    <location>
        <position position="440"/>
    </location>
    <ligand>
        <name>ATP</name>
        <dbReference type="ChEBI" id="CHEBI:30616"/>
    </ligand>
</feature>
<feature type="binding site" evidence="7">
    <location>
        <position position="444"/>
    </location>
    <ligand>
        <name>ADP</name>
        <dbReference type="ChEBI" id="CHEBI:456216"/>
    </ligand>
</feature>
<reference evidence="12 13" key="1">
    <citation type="submission" date="2018-05" db="EMBL/GenBank/DDBJ databases">
        <title>Genomic Encyclopedia of Type Strains, Phase IV (KMG-IV): sequencing the most valuable type-strain genomes for metagenomic binning, comparative biology and taxonomic classification.</title>
        <authorList>
            <person name="Goeker M."/>
        </authorList>
    </citation>
    <scope>NUCLEOTIDE SEQUENCE [LARGE SCALE GENOMIC DNA]</scope>
    <source>
        <strain evidence="12 13">DSM 566</strain>
    </source>
</reference>
<dbReference type="InterPro" id="IPR043129">
    <property type="entry name" value="ATPase_NBD"/>
</dbReference>
<evidence type="ECO:0000259" key="10">
    <source>
        <dbReference type="Pfam" id="PF00370"/>
    </source>
</evidence>
<feature type="binding site" evidence="7">
    <location>
        <position position="309"/>
    </location>
    <ligand>
        <name>ADP</name>
        <dbReference type="ChEBI" id="CHEBI:456216"/>
    </ligand>
</feature>
<keyword evidence="5 7" id="KW-0319">Glycerol metabolism</keyword>
<dbReference type="GO" id="GO:0005829">
    <property type="term" value="C:cytosol"/>
    <property type="evidence" value="ECO:0007669"/>
    <property type="project" value="TreeGrafter"/>
</dbReference>
<dbReference type="GO" id="GO:0019563">
    <property type="term" value="P:glycerol catabolic process"/>
    <property type="evidence" value="ECO:0007669"/>
    <property type="project" value="UniProtKB-UniRule"/>
</dbReference>
<comment type="activity regulation">
    <text evidence="7">Inhibited by fructose 1,6-bisphosphate (FBP).</text>
</comment>
<feature type="binding site" evidence="7">
    <location>
        <position position="15"/>
    </location>
    <ligand>
        <name>ADP</name>
        <dbReference type="ChEBI" id="CHEBI:456216"/>
    </ligand>
</feature>
<keyword evidence="6 7" id="KW-0067">ATP-binding</keyword>
<dbReference type="GO" id="GO:0004370">
    <property type="term" value="F:glycerol kinase activity"/>
    <property type="evidence" value="ECO:0007669"/>
    <property type="project" value="UniProtKB-UniRule"/>
</dbReference>
<feature type="binding site" evidence="7">
    <location>
        <position position="81"/>
    </location>
    <ligand>
        <name>sn-glycerol 3-phosphate</name>
        <dbReference type="ChEBI" id="CHEBI:57597"/>
    </ligand>
</feature>
<feature type="binding site" evidence="7">
    <location>
        <position position="243"/>
    </location>
    <ligand>
        <name>glycerol</name>
        <dbReference type="ChEBI" id="CHEBI:17754"/>
    </ligand>
</feature>
<keyword evidence="3 7" id="KW-0547">Nucleotide-binding</keyword>
<dbReference type="InterPro" id="IPR018483">
    <property type="entry name" value="Carb_kinase_FGGY_CS"/>
</dbReference>
<feature type="binding site" evidence="7">
    <location>
        <position position="264"/>
    </location>
    <ligand>
        <name>ATP</name>
        <dbReference type="ChEBI" id="CHEBI:30616"/>
    </ligand>
</feature>
<gene>
    <name evidence="7" type="primary">glpK</name>
    <name evidence="12" type="ORF">C7444_10516</name>
</gene>
<evidence type="ECO:0000256" key="7">
    <source>
        <dbReference type="HAMAP-Rule" id="MF_00186"/>
    </source>
</evidence>
<evidence type="ECO:0000256" key="8">
    <source>
        <dbReference type="RuleBase" id="RU003733"/>
    </source>
</evidence>
<accession>A0A318H2A5</accession>
<dbReference type="EC" id="2.7.1.30" evidence="7"/>
<dbReference type="SUPFAM" id="SSF53067">
    <property type="entry name" value="Actin-like ATPase domain"/>
    <property type="match status" value="2"/>
</dbReference>
<dbReference type="UniPathway" id="UPA00618">
    <property type="reaction ID" value="UER00672"/>
</dbReference>
<evidence type="ECO:0000313" key="13">
    <source>
        <dbReference type="Proteomes" id="UP000247811"/>
    </source>
</evidence>
<evidence type="ECO:0000256" key="4">
    <source>
        <dbReference type="ARBA" id="ARBA00022777"/>
    </source>
</evidence>
<comment type="catalytic activity">
    <reaction evidence="7">
        <text>glycerol + ATP = sn-glycerol 3-phosphate + ADP + H(+)</text>
        <dbReference type="Rhea" id="RHEA:21644"/>
        <dbReference type="ChEBI" id="CHEBI:15378"/>
        <dbReference type="ChEBI" id="CHEBI:17754"/>
        <dbReference type="ChEBI" id="CHEBI:30616"/>
        <dbReference type="ChEBI" id="CHEBI:57597"/>
        <dbReference type="ChEBI" id="CHEBI:456216"/>
        <dbReference type="EC" id="2.7.1.30"/>
    </reaction>
</comment>
<feature type="binding site" evidence="7">
    <location>
        <position position="11"/>
    </location>
    <ligand>
        <name>ADP</name>
        <dbReference type="ChEBI" id="CHEBI:456216"/>
    </ligand>
</feature>
<dbReference type="RefSeq" id="WP_110400078.1">
    <property type="nucleotide sequence ID" value="NZ_QJJS01000005.1"/>
</dbReference>
<dbReference type="PANTHER" id="PTHR10196:SF69">
    <property type="entry name" value="GLYCEROL KINASE"/>
    <property type="match status" value="1"/>
</dbReference>
<dbReference type="InterPro" id="IPR005999">
    <property type="entry name" value="Glycerol_kin"/>
</dbReference>
<keyword evidence="13" id="KW-1185">Reference proteome</keyword>
<feature type="compositionally biased region" description="Low complexity" evidence="9">
    <location>
        <begin position="413"/>
        <end position="423"/>
    </location>
</feature>
<dbReference type="InterPro" id="IPR018484">
    <property type="entry name" value="FGGY_N"/>
</dbReference>
<dbReference type="PANTHER" id="PTHR10196">
    <property type="entry name" value="SUGAR KINASE"/>
    <property type="match status" value="1"/>
</dbReference>